<feature type="compositionally biased region" description="Polar residues" evidence="3">
    <location>
        <begin position="42"/>
        <end position="59"/>
    </location>
</feature>
<comment type="subcellular location">
    <subcellularLocation>
        <location evidence="1">Membrane</location>
        <topology evidence="1">Multi-pass membrane protein</topology>
    </subcellularLocation>
</comment>
<accession>A0A9P8BX85</accession>
<evidence type="ECO:0000259" key="5">
    <source>
        <dbReference type="PROSITE" id="PS50850"/>
    </source>
</evidence>
<keyword evidence="4" id="KW-0812">Transmembrane</keyword>
<evidence type="ECO:0000313" key="6">
    <source>
        <dbReference type="EMBL" id="KAG9070991.1"/>
    </source>
</evidence>
<feature type="transmembrane region" description="Helical" evidence="4">
    <location>
        <begin position="178"/>
        <end position="200"/>
    </location>
</feature>
<keyword evidence="4" id="KW-0472">Membrane</keyword>
<keyword evidence="7" id="KW-1185">Reference proteome</keyword>
<reference evidence="6" key="1">
    <citation type="submission" date="2021-06" db="EMBL/GenBank/DDBJ databases">
        <title>Genome Sequence of Mortierella hyaline Strain SCG-10, a Cold-Adapted, Nitrate-Reducing Fungus Isolated from Soil in Minnesota, USA.</title>
        <authorList>
            <person name="Aldossari N."/>
        </authorList>
    </citation>
    <scope>NUCLEOTIDE SEQUENCE</scope>
    <source>
        <strain evidence="6">SCG-10</strain>
    </source>
</reference>
<dbReference type="PROSITE" id="PS50850">
    <property type="entry name" value="MFS"/>
    <property type="match status" value="1"/>
</dbReference>
<dbReference type="InterPro" id="IPR036259">
    <property type="entry name" value="MFS_trans_sf"/>
</dbReference>
<gene>
    <name evidence="6" type="ORF">KI688_008534</name>
</gene>
<dbReference type="PANTHER" id="PTHR11360:SF284">
    <property type="entry name" value="EG:103B4.3 PROTEIN-RELATED"/>
    <property type="match status" value="1"/>
</dbReference>
<feature type="region of interest" description="Disordered" evidence="3">
    <location>
        <begin position="311"/>
        <end position="352"/>
    </location>
</feature>
<sequence length="568" mass="61167">MESKQHDININTTPASEEPETTISSALPQQTLVISREPLPRTDTTISEKTQHASPTPISHKSFKDDNDKHGDHWSPSTTSNPVNALEPPLEQEKQGWVATFLKSLNEGGTKGWLAVLGSFLIHCFVFAPTEFIFGIFEHHYQIVFPGASASSIAFVGTTGSGITYLTGFLSGTVADRFGYRPTAFVGTVIMAVSLILASFSTELWHLYACHGVLFGFGASFAYTPAIAVPSQYFSLNRGLVIGLAVSGTGMGGFVLAPMTQALIDKLGVFWTLRVIALLTFVICGLASFLIKEKKDDLLQQQLATTIAHQEEHSLGGSSTDYGETTVCENDPEQPSIEQMGQGQPQEPSATRKKPSFFQSLHVLKDPQFLSLTLANVTVSIGYLVPLYYMQTYAVFIGLTPEQGALILGLANGSGFAGRVLLGLIADRVSNTKTLLFSAWATAFSVMVLWSIAKSFGTLLLMGITFNIFAGCYISLVPVAVAESFGTQTIASMIGLMYAVGGVAIWVGSPLAGFILDSTLPNLSYTPVIWTAGVSVFLAAVFVTSWAIFHWRAIRTPTAGRLQTIDTL</sequence>
<evidence type="ECO:0000256" key="4">
    <source>
        <dbReference type="SAM" id="Phobius"/>
    </source>
</evidence>
<proteinExistence type="inferred from homology"/>
<feature type="transmembrane region" description="Helical" evidence="4">
    <location>
        <begin position="369"/>
        <end position="391"/>
    </location>
</feature>
<dbReference type="AlphaFoldDB" id="A0A9P8BX85"/>
<feature type="transmembrane region" description="Helical" evidence="4">
    <location>
        <begin position="240"/>
        <end position="259"/>
    </location>
</feature>
<dbReference type="Pfam" id="PF07690">
    <property type="entry name" value="MFS_1"/>
    <property type="match status" value="1"/>
</dbReference>
<evidence type="ECO:0000256" key="3">
    <source>
        <dbReference type="SAM" id="MobiDB-lite"/>
    </source>
</evidence>
<comment type="caution">
    <text evidence="6">The sequence shown here is derived from an EMBL/GenBank/DDBJ whole genome shotgun (WGS) entry which is preliminary data.</text>
</comment>
<dbReference type="EMBL" id="JAHRHY010000003">
    <property type="protein sequence ID" value="KAG9070991.1"/>
    <property type="molecule type" value="Genomic_DNA"/>
</dbReference>
<feature type="transmembrane region" description="Helical" evidence="4">
    <location>
        <begin position="143"/>
        <end position="166"/>
    </location>
</feature>
<dbReference type="PANTHER" id="PTHR11360">
    <property type="entry name" value="MONOCARBOXYLATE TRANSPORTER"/>
    <property type="match status" value="1"/>
</dbReference>
<feature type="transmembrane region" description="Helical" evidence="4">
    <location>
        <begin position="403"/>
        <end position="422"/>
    </location>
</feature>
<dbReference type="CDD" id="cd17352">
    <property type="entry name" value="MFS_MCT_SLC16"/>
    <property type="match status" value="1"/>
</dbReference>
<dbReference type="Proteomes" id="UP000707451">
    <property type="component" value="Unassembled WGS sequence"/>
</dbReference>
<feature type="domain" description="Major facilitator superfamily (MFS) profile" evidence="5">
    <location>
        <begin position="116"/>
        <end position="551"/>
    </location>
</feature>
<dbReference type="InterPro" id="IPR020846">
    <property type="entry name" value="MFS_dom"/>
</dbReference>
<dbReference type="OrthoDB" id="2213137at2759"/>
<protein>
    <recommendedName>
        <fullName evidence="5">Major facilitator superfamily (MFS) profile domain-containing protein</fullName>
    </recommendedName>
</protein>
<dbReference type="InterPro" id="IPR050327">
    <property type="entry name" value="Proton-linked_MCT"/>
</dbReference>
<feature type="transmembrane region" description="Helical" evidence="4">
    <location>
        <begin position="206"/>
        <end position="228"/>
    </location>
</feature>
<feature type="compositionally biased region" description="Polar residues" evidence="3">
    <location>
        <begin position="336"/>
        <end position="349"/>
    </location>
</feature>
<evidence type="ECO:0000256" key="1">
    <source>
        <dbReference type="ARBA" id="ARBA00004141"/>
    </source>
</evidence>
<keyword evidence="4" id="KW-1133">Transmembrane helix</keyword>
<dbReference type="GO" id="GO:0022857">
    <property type="term" value="F:transmembrane transporter activity"/>
    <property type="evidence" value="ECO:0007669"/>
    <property type="project" value="InterPro"/>
</dbReference>
<feature type="region of interest" description="Disordered" evidence="3">
    <location>
        <begin position="1"/>
        <end position="86"/>
    </location>
</feature>
<feature type="transmembrane region" description="Helical" evidence="4">
    <location>
        <begin position="459"/>
        <end position="482"/>
    </location>
</feature>
<organism evidence="6 7">
    <name type="scientific">Linnemannia hyalina</name>
    <dbReference type="NCBI Taxonomy" id="64524"/>
    <lineage>
        <taxon>Eukaryota</taxon>
        <taxon>Fungi</taxon>
        <taxon>Fungi incertae sedis</taxon>
        <taxon>Mucoromycota</taxon>
        <taxon>Mortierellomycotina</taxon>
        <taxon>Mortierellomycetes</taxon>
        <taxon>Mortierellales</taxon>
        <taxon>Mortierellaceae</taxon>
        <taxon>Linnemannia</taxon>
    </lineage>
</organism>
<evidence type="ECO:0000313" key="7">
    <source>
        <dbReference type="Proteomes" id="UP000707451"/>
    </source>
</evidence>
<feature type="transmembrane region" description="Helical" evidence="4">
    <location>
        <begin position="528"/>
        <end position="549"/>
    </location>
</feature>
<feature type="transmembrane region" description="Helical" evidence="4">
    <location>
        <begin position="494"/>
        <end position="516"/>
    </location>
</feature>
<dbReference type="SUPFAM" id="SSF103473">
    <property type="entry name" value="MFS general substrate transporter"/>
    <property type="match status" value="1"/>
</dbReference>
<feature type="transmembrane region" description="Helical" evidence="4">
    <location>
        <begin position="271"/>
        <end position="291"/>
    </location>
</feature>
<feature type="compositionally biased region" description="Polar residues" evidence="3">
    <location>
        <begin position="8"/>
        <end position="33"/>
    </location>
</feature>
<name>A0A9P8BX85_9FUNG</name>
<dbReference type="GO" id="GO:0016020">
    <property type="term" value="C:membrane"/>
    <property type="evidence" value="ECO:0007669"/>
    <property type="project" value="UniProtKB-SubCell"/>
</dbReference>
<feature type="compositionally biased region" description="Basic and acidic residues" evidence="3">
    <location>
        <begin position="62"/>
        <end position="73"/>
    </location>
</feature>
<feature type="transmembrane region" description="Helical" evidence="4">
    <location>
        <begin position="113"/>
        <end position="137"/>
    </location>
</feature>
<feature type="transmembrane region" description="Helical" evidence="4">
    <location>
        <begin position="434"/>
        <end position="453"/>
    </location>
</feature>
<evidence type="ECO:0000256" key="2">
    <source>
        <dbReference type="ARBA" id="ARBA00006727"/>
    </source>
</evidence>
<dbReference type="InterPro" id="IPR011701">
    <property type="entry name" value="MFS"/>
</dbReference>
<comment type="similarity">
    <text evidence="2">Belongs to the major facilitator superfamily. Monocarboxylate porter (TC 2.A.1.13) family.</text>
</comment>
<dbReference type="Gene3D" id="1.20.1250.20">
    <property type="entry name" value="MFS general substrate transporter like domains"/>
    <property type="match status" value="1"/>
</dbReference>